<dbReference type="Proteomes" id="UP000331127">
    <property type="component" value="Unassembled WGS sequence"/>
</dbReference>
<dbReference type="EMBL" id="BLAE01000007">
    <property type="protein sequence ID" value="GES07622.1"/>
    <property type="molecule type" value="Genomic_DNA"/>
</dbReference>
<proteinExistence type="predicted"/>
<keyword evidence="2" id="KW-1185">Reference proteome</keyword>
<comment type="caution">
    <text evidence="1">The sequence shown here is derived from an EMBL/GenBank/DDBJ whole genome shotgun (WGS) entry which is preliminary data.</text>
</comment>
<gene>
    <name evidence="1" type="ORF">Amac_012170</name>
</gene>
<evidence type="ECO:0000313" key="1">
    <source>
        <dbReference type="EMBL" id="GES07622.1"/>
    </source>
</evidence>
<evidence type="ECO:0000313" key="2">
    <source>
        <dbReference type="Proteomes" id="UP000331127"/>
    </source>
</evidence>
<accession>A0A5M3WHL6</accession>
<name>A0A5M3WHL6_9ACTN</name>
<reference evidence="1 2" key="1">
    <citation type="submission" date="2019-10" db="EMBL/GenBank/DDBJ databases">
        <title>Whole genome shotgun sequence of Acrocarpospora macrocephala NBRC 16266.</title>
        <authorList>
            <person name="Ichikawa N."/>
            <person name="Kimura A."/>
            <person name="Kitahashi Y."/>
            <person name="Komaki H."/>
            <person name="Oguchi A."/>
        </authorList>
    </citation>
    <scope>NUCLEOTIDE SEQUENCE [LARGE SCALE GENOMIC DNA]</scope>
    <source>
        <strain evidence="1 2">NBRC 16266</strain>
    </source>
</reference>
<protein>
    <submittedName>
        <fullName evidence="1">Uncharacterized protein</fullName>
    </submittedName>
</protein>
<dbReference type="AlphaFoldDB" id="A0A5M3WHL6"/>
<sequence>MDAAVHAWDIVVATSQALVSDQLRGWGVRCARNPRDGAAVPLRCLGPHWTACCRVTGPHEPNILNRARDLGQERPARRVYGAASGSWAG</sequence>
<organism evidence="1 2">
    <name type="scientific">Acrocarpospora macrocephala</name>
    <dbReference type="NCBI Taxonomy" id="150177"/>
    <lineage>
        <taxon>Bacteria</taxon>
        <taxon>Bacillati</taxon>
        <taxon>Actinomycetota</taxon>
        <taxon>Actinomycetes</taxon>
        <taxon>Streptosporangiales</taxon>
        <taxon>Streptosporangiaceae</taxon>
        <taxon>Acrocarpospora</taxon>
    </lineage>
</organism>